<dbReference type="InterPro" id="IPR004509">
    <property type="entry name" value="Competence_ComEA_HhH"/>
</dbReference>
<evidence type="ECO:0000313" key="4">
    <source>
        <dbReference type="Proteomes" id="UP000007394"/>
    </source>
</evidence>
<feature type="domain" description="Helix-hairpin-helix DNA-binding motif class 1" evidence="2">
    <location>
        <begin position="140"/>
        <end position="159"/>
    </location>
</feature>
<name>I0AIJ2_IGNAJ</name>
<keyword evidence="1" id="KW-0812">Transmembrane</keyword>
<dbReference type="SUPFAM" id="SSF47781">
    <property type="entry name" value="RuvA domain 2-like"/>
    <property type="match status" value="1"/>
</dbReference>
<dbReference type="AlphaFoldDB" id="I0AIJ2"/>
<dbReference type="EMBL" id="CP003418">
    <property type="protein sequence ID" value="AFH48799.1"/>
    <property type="molecule type" value="Genomic_DNA"/>
</dbReference>
<dbReference type="InterPro" id="IPR010994">
    <property type="entry name" value="RuvA_2-like"/>
</dbReference>
<organism evidence="3 4">
    <name type="scientific">Ignavibacterium album (strain DSM 19864 / JCM 16511 / NBRC 101810 / Mat9-16)</name>
    <dbReference type="NCBI Taxonomy" id="945713"/>
    <lineage>
        <taxon>Bacteria</taxon>
        <taxon>Pseudomonadati</taxon>
        <taxon>Ignavibacteriota</taxon>
        <taxon>Ignavibacteria</taxon>
        <taxon>Ignavibacteriales</taxon>
        <taxon>Ignavibacteriaceae</taxon>
        <taxon>Ignavibacterium</taxon>
    </lineage>
</organism>
<dbReference type="GO" id="GO:0006281">
    <property type="term" value="P:DNA repair"/>
    <property type="evidence" value="ECO:0007669"/>
    <property type="project" value="InterPro"/>
</dbReference>
<dbReference type="Proteomes" id="UP000007394">
    <property type="component" value="Chromosome"/>
</dbReference>
<dbReference type="PANTHER" id="PTHR21180">
    <property type="entry name" value="ENDONUCLEASE/EXONUCLEASE/PHOSPHATASE FAMILY DOMAIN-CONTAINING PROTEIN 1"/>
    <property type="match status" value="1"/>
</dbReference>
<feature type="transmembrane region" description="Helical" evidence="1">
    <location>
        <begin position="21"/>
        <end position="39"/>
    </location>
</feature>
<dbReference type="InterPro" id="IPR051675">
    <property type="entry name" value="Endo/Exo/Phosphatase_dom_1"/>
</dbReference>
<evidence type="ECO:0000256" key="1">
    <source>
        <dbReference type="SAM" id="Phobius"/>
    </source>
</evidence>
<dbReference type="PANTHER" id="PTHR21180:SF32">
    <property type="entry name" value="ENDONUCLEASE_EXONUCLEASE_PHOSPHATASE FAMILY DOMAIN-CONTAINING PROTEIN 1"/>
    <property type="match status" value="1"/>
</dbReference>
<sequence length="163" mass="18727">MFDKLSKKINLTTTELKISGFLILTLLVGVLIKFIFGITEKTELTFYNYAQSDSIFFISDENNGTNSEIINKNVDYKQEVFDFNERSFNKVFTKQLPVEKSINLNKATKQELMSLPGIGETTAKNIIDLREKIGRFRKPEDLLKVKGIGSKKLDKIINYIFID</sequence>
<dbReference type="Pfam" id="PF12836">
    <property type="entry name" value="HHH_3"/>
    <property type="match status" value="1"/>
</dbReference>
<dbReference type="STRING" id="945713.IALB_1088"/>
<dbReference type="RefSeq" id="WP_014559954.1">
    <property type="nucleotide sequence ID" value="NC_017464.1"/>
</dbReference>
<evidence type="ECO:0000259" key="2">
    <source>
        <dbReference type="SMART" id="SM00278"/>
    </source>
</evidence>
<gene>
    <name evidence="3" type="ordered locus">IALB_1088</name>
</gene>
<dbReference type="Gene3D" id="1.10.150.320">
    <property type="entry name" value="Photosystem II 12 kDa extrinsic protein"/>
    <property type="match status" value="1"/>
</dbReference>
<reference evidence="3 4" key="1">
    <citation type="journal article" date="2012" name="Front. Microbiol.">
        <title>Complete genome of Ignavibacterium album, a metabolically versatile, flagellated, facultative anaerobe from the phylum Chlorobi.</title>
        <authorList>
            <person name="Liu Z."/>
            <person name="Frigaard N.-U."/>
            <person name="Vogl K."/>
            <person name="Iino T."/>
            <person name="Ohkuma M."/>
            <person name="Overmann J."/>
            <person name="Bryant D.A."/>
        </authorList>
    </citation>
    <scope>NUCLEOTIDE SEQUENCE [LARGE SCALE GENOMIC DNA]</scope>
    <source>
        <strain evidence="4">DSM 19864 / JCM 16511 / NBRC 101810 / Mat9-16</strain>
    </source>
</reference>
<proteinExistence type="predicted"/>
<dbReference type="GO" id="GO:0003677">
    <property type="term" value="F:DNA binding"/>
    <property type="evidence" value="ECO:0007669"/>
    <property type="project" value="InterPro"/>
</dbReference>
<feature type="domain" description="Helix-hairpin-helix DNA-binding motif class 1" evidence="2">
    <location>
        <begin position="110"/>
        <end position="129"/>
    </location>
</feature>
<dbReference type="KEGG" id="ial:IALB_1088"/>
<keyword evidence="1" id="KW-1133">Transmembrane helix</keyword>
<dbReference type="NCBIfam" id="TIGR00426">
    <property type="entry name" value="competence protein ComEA helix-hairpin-helix repeat region"/>
    <property type="match status" value="1"/>
</dbReference>
<accession>I0AIJ2</accession>
<keyword evidence="1" id="KW-0472">Membrane</keyword>
<keyword evidence="4" id="KW-1185">Reference proteome</keyword>
<dbReference type="eggNOG" id="COG1555">
    <property type="taxonomic scope" value="Bacteria"/>
</dbReference>
<dbReference type="HOGENOM" id="CLU_1624876_0_0_10"/>
<dbReference type="SMART" id="SM00278">
    <property type="entry name" value="HhH1"/>
    <property type="match status" value="2"/>
</dbReference>
<protein>
    <submittedName>
        <fullName evidence="3">DNA uptake-like protein</fullName>
    </submittedName>
</protein>
<evidence type="ECO:0000313" key="3">
    <source>
        <dbReference type="EMBL" id="AFH48799.1"/>
    </source>
</evidence>
<dbReference type="InterPro" id="IPR003583">
    <property type="entry name" value="Hlx-hairpin-Hlx_DNA-bd_motif"/>
</dbReference>
<dbReference type="OrthoDB" id="981124at2"/>